<dbReference type="GO" id="GO:0070096">
    <property type="term" value="P:mitochondrial outer membrane translocase complex assembly"/>
    <property type="evidence" value="ECO:0007669"/>
    <property type="project" value="InterPro"/>
</dbReference>
<comment type="caution">
    <text evidence="2">The sequence shown here is derived from an EMBL/GenBank/DDBJ whole genome shotgun (WGS) entry which is preliminary data.</text>
</comment>
<reference evidence="2" key="1">
    <citation type="submission" date="2022-07" db="EMBL/GenBank/DDBJ databases">
        <title>Fungi with potential for degradation of polypropylene.</title>
        <authorList>
            <person name="Gostincar C."/>
        </authorList>
    </citation>
    <scope>NUCLEOTIDE SEQUENCE</scope>
    <source>
        <strain evidence="2">EXF-13287</strain>
    </source>
</reference>
<gene>
    <name evidence="2" type="ORF">NKR19_g1135</name>
</gene>
<feature type="region of interest" description="Disordered" evidence="1">
    <location>
        <begin position="1"/>
        <end position="45"/>
    </location>
</feature>
<sequence>MSTSDSYVLSDMSPPTDDDDVDSLPSVSSGVLSSETDSEDLSDAQKEWERSLDQLQLLLTMVLVPFIGKYLGRKFAYWSWARYMEWMHDVEIQFTSKKTFNAAGAAEAAATL</sequence>
<dbReference type="PANTHER" id="PTHR28230">
    <property type="entry name" value="CHROMOSOME 1, WHOLE GENOME SHOTGUN SEQUENCE"/>
    <property type="match status" value="1"/>
</dbReference>
<name>A0AA38W3J7_9PEZI</name>
<evidence type="ECO:0000313" key="2">
    <source>
        <dbReference type="EMBL" id="KAJ9164645.1"/>
    </source>
</evidence>
<protein>
    <submittedName>
        <fullName evidence="2">Uncharacterized protein</fullName>
    </submittedName>
</protein>
<dbReference type="GO" id="GO:0045040">
    <property type="term" value="P:protein insertion into mitochondrial outer membrane"/>
    <property type="evidence" value="ECO:0007669"/>
    <property type="project" value="InterPro"/>
</dbReference>
<dbReference type="EMBL" id="JANBVN010000010">
    <property type="protein sequence ID" value="KAJ9164645.1"/>
    <property type="molecule type" value="Genomic_DNA"/>
</dbReference>
<evidence type="ECO:0000256" key="1">
    <source>
        <dbReference type="SAM" id="MobiDB-lite"/>
    </source>
</evidence>
<dbReference type="PANTHER" id="PTHR28230:SF1">
    <property type="entry name" value="MITOCHONDRIAL IMPORT PROTEIN 2"/>
    <property type="match status" value="1"/>
</dbReference>
<organism evidence="2 3">
    <name type="scientific">Coniochaeta hoffmannii</name>
    <dbReference type="NCBI Taxonomy" id="91930"/>
    <lineage>
        <taxon>Eukaryota</taxon>
        <taxon>Fungi</taxon>
        <taxon>Dikarya</taxon>
        <taxon>Ascomycota</taxon>
        <taxon>Pezizomycotina</taxon>
        <taxon>Sordariomycetes</taxon>
        <taxon>Sordariomycetidae</taxon>
        <taxon>Coniochaetales</taxon>
        <taxon>Coniochaetaceae</taxon>
        <taxon>Coniochaeta</taxon>
    </lineage>
</organism>
<dbReference type="GO" id="GO:0005741">
    <property type="term" value="C:mitochondrial outer membrane"/>
    <property type="evidence" value="ECO:0007669"/>
    <property type="project" value="TreeGrafter"/>
</dbReference>
<keyword evidence="3" id="KW-1185">Reference proteome</keyword>
<evidence type="ECO:0000313" key="3">
    <source>
        <dbReference type="Proteomes" id="UP001174691"/>
    </source>
</evidence>
<accession>A0AA38W3J7</accession>
<proteinExistence type="predicted"/>
<dbReference type="Proteomes" id="UP001174691">
    <property type="component" value="Unassembled WGS sequence"/>
</dbReference>
<dbReference type="AlphaFoldDB" id="A0AA38W3J7"/>
<feature type="compositionally biased region" description="Low complexity" evidence="1">
    <location>
        <begin position="23"/>
        <end position="35"/>
    </location>
</feature>
<dbReference type="InterPro" id="IPR037652">
    <property type="entry name" value="Mim2"/>
</dbReference>
<dbReference type="Pfam" id="PF19117">
    <property type="entry name" value="Mim2"/>
    <property type="match status" value="1"/>
</dbReference>